<dbReference type="AlphaFoldDB" id="A0AAV9D3C3"/>
<dbReference type="PROSITE" id="PS50868">
    <property type="entry name" value="POST_SET"/>
    <property type="match status" value="1"/>
</dbReference>
<dbReference type="PROSITE" id="PS50280">
    <property type="entry name" value="SET"/>
    <property type="match status" value="1"/>
</dbReference>
<dbReference type="GO" id="GO:0032259">
    <property type="term" value="P:methylation"/>
    <property type="evidence" value="ECO:0007669"/>
    <property type="project" value="UniProtKB-KW"/>
</dbReference>
<evidence type="ECO:0000313" key="11">
    <source>
        <dbReference type="EMBL" id="KAK1295396.1"/>
    </source>
</evidence>
<evidence type="ECO:0000256" key="6">
    <source>
        <dbReference type="PROSITE-ProRule" id="PRU00358"/>
    </source>
</evidence>
<comment type="subcellular location">
    <subcellularLocation>
        <location evidence="1">Chromosome</location>
    </subcellularLocation>
    <subcellularLocation>
        <location evidence="6">Nucleus</location>
    </subcellularLocation>
</comment>
<keyword evidence="4" id="KW-0949">S-adenosyl-L-methionine</keyword>
<name>A0AAV9D3C3_ACOCL</name>
<dbReference type="InterPro" id="IPR003105">
    <property type="entry name" value="SRA_YDG"/>
</dbReference>
<dbReference type="InterPro" id="IPR046341">
    <property type="entry name" value="SET_dom_sf"/>
</dbReference>
<dbReference type="InterPro" id="IPR015947">
    <property type="entry name" value="PUA-like_sf"/>
</dbReference>
<dbReference type="Pfam" id="PF00856">
    <property type="entry name" value="SET"/>
    <property type="match status" value="1"/>
</dbReference>
<keyword evidence="12" id="KW-1185">Reference proteome</keyword>
<dbReference type="Pfam" id="PF02182">
    <property type="entry name" value="SAD_SRA"/>
    <property type="match status" value="1"/>
</dbReference>
<evidence type="ECO:0000256" key="5">
    <source>
        <dbReference type="ARBA" id="ARBA00023242"/>
    </source>
</evidence>
<dbReference type="InterPro" id="IPR001214">
    <property type="entry name" value="SET_dom"/>
</dbReference>
<dbReference type="Proteomes" id="UP001180020">
    <property type="component" value="Unassembled WGS sequence"/>
</dbReference>
<evidence type="ECO:0000256" key="3">
    <source>
        <dbReference type="ARBA" id="ARBA00022679"/>
    </source>
</evidence>
<dbReference type="InterPro" id="IPR051357">
    <property type="entry name" value="H3K9_HMTase_SUVAR3-9"/>
</dbReference>
<dbReference type="SUPFAM" id="SSF88697">
    <property type="entry name" value="PUA domain-like"/>
    <property type="match status" value="1"/>
</dbReference>
<evidence type="ECO:0000256" key="2">
    <source>
        <dbReference type="ARBA" id="ARBA00022603"/>
    </source>
</evidence>
<dbReference type="Gene3D" id="2.30.280.10">
    <property type="entry name" value="SRA-YDG"/>
    <property type="match status" value="1"/>
</dbReference>
<dbReference type="PROSITE" id="PS51015">
    <property type="entry name" value="YDG"/>
    <property type="match status" value="1"/>
</dbReference>
<feature type="region of interest" description="Disordered" evidence="7">
    <location>
        <begin position="1"/>
        <end position="53"/>
    </location>
</feature>
<dbReference type="GO" id="GO:0005634">
    <property type="term" value="C:nucleus"/>
    <property type="evidence" value="ECO:0007669"/>
    <property type="project" value="UniProtKB-SubCell"/>
</dbReference>
<keyword evidence="5 6" id="KW-0539">Nucleus</keyword>
<evidence type="ECO:0000256" key="4">
    <source>
        <dbReference type="ARBA" id="ARBA00022691"/>
    </source>
</evidence>
<protein>
    <submittedName>
        <fullName evidence="11">Histone-lysine N-methyltransferase, H3 lysine-9 specific SUVH4</fullName>
    </submittedName>
</protein>
<evidence type="ECO:0000259" key="10">
    <source>
        <dbReference type="PROSITE" id="PS51015"/>
    </source>
</evidence>
<dbReference type="GO" id="GO:0042054">
    <property type="term" value="F:histone methyltransferase activity"/>
    <property type="evidence" value="ECO:0007669"/>
    <property type="project" value="TreeGrafter"/>
</dbReference>
<dbReference type="SMART" id="SM00317">
    <property type="entry name" value="SET"/>
    <property type="match status" value="1"/>
</dbReference>
<reference evidence="11" key="2">
    <citation type="submission" date="2023-06" db="EMBL/GenBank/DDBJ databases">
        <authorList>
            <person name="Ma L."/>
            <person name="Liu K.-W."/>
            <person name="Li Z."/>
            <person name="Hsiao Y.-Y."/>
            <person name="Qi Y."/>
            <person name="Fu T."/>
            <person name="Tang G."/>
            <person name="Zhang D."/>
            <person name="Sun W.-H."/>
            <person name="Liu D.-K."/>
            <person name="Li Y."/>
            <person name="Chen G.-Z."/>
            <person name="Liu X.-D."/>
            <person name="Liao X.-Y."/>
            <person name="Jiang Y.-T."/>
            <person name="Yu X."/>
            <person name="Hao Y."/>
            <person name="Huang J."/>
            <person name="Zhao X.-W."/>
            <person name="Ke S."/>
            <person name="Chen Y.-Y."/>
            <person name="Wu W.-L."/>
            <person name="Hsu J.-L."/>
            <person name="Lin Y.-F."/>
            <person name="Huang M.-D."/>
            <person name="Li C.-Y."/>
            <person name="Huang L."/>
            <person name="Wang Z.-W."/>
            <person name="Zhao X."/>
            <person name="Zhong W.-Y."/>
            <person name="Peng D.-H."/>
            <person name="Ahmad S."/>
            <person name="Lan S."/>
            <person name="Zhang J.-S."/>
            <person name="Tsai W.-C."/>
            <person name="Van De Peer Y."/>
            <person name="Liu Z.-J."/>
        </authorList>
    </citation>
    <scope>NUCLEOTIDE SEQUENCE</scope>
    <source>
        <strain evidence="11">CP</strain>
        <tissue evidence="11">Leaves</tissue>
    </source>
</reference>
<dbReference type="Gene3D" id="2.170.270.10">
    <property type="entry name" value="SET domain"/>
    <property type="match status" value="1"/>
</dbReference>
<dbReference type="SMART" id="SM00466">
    <property type="entry name" value="SRA"/>
    <property type="match status" value="1"/>
</dbReference>
<dbReference type="InterPro" id="IPR003616">
    <property type="entry name" value="Post-SET_dom"/>
</dbReference>
<keyword evidence="2" id="KW-0489">Methyltransferase</keyword>
<feature type="domain" description="YDG" evidence="10">
    <location>
        <begin position="89"/>
        <end position="244"/>
    </location>
</feature>
<evidence type="ECO:0000313" key="12">
    <source>
        <dbReference type="Proteomes" id="UP001180020"/>
    </source>
</evidence>
<dbReference type="InterPro" id="IPR036987">
    <property type="entry name" value="SRA-YDG_sf"/>
</dbReference>
<feature type="compositionally biased region" description="Low complexity" evidence="7">
    <location>
        <begin position="1"/>
        <end position="18"/>
    </location>
</feature>
<feature type="domain" description="Post-SET" evidence="9">
    <location>
        <begin position="445"/>
        <end position="461"/>
    </location>
</feature>
<reference evidence="11" key="1">
    <citation type="journal article" date="2023" name="Nat. Commun.">
        <title>Diploid and tetraploid genomes of Acorus and the evolution of monocots.</title>
        <authorList>
            <person name="Ma L."/>
            <person name="Liu K.W."/>
            <person name="Li Z."/>
            <person name="Hsiao Y.Y."/>
            <person name="Qi Y."/>
            <person name="Fu T."/>
            <person name="Tang G.D."/>
            <person name="Zhang D."/>
            <person name="Sun W.H."/>
            <person name="Liu D.K."/>
            <person name="Li Y."/>
            <person name="Chen G.Z."/>
            <person name="Liu X.D."/>
            <person name="Liao X.Y."/>
            <person name="Jiang Y.T."/>
            <person name="Yu X."/>
            <person name="Hao Y."/>
            <person name="Huang J."/>
            <person name="Zhao X.W."/>
            <person name="Ke S."/>
            <person name="Chen Y.Y."/>
            <person name="Wu W.L."/>
            <person name="Hsu J.L."/>
            <person name="Lin Y.F."/>
            <person name="Huang M.D."/>
            <person name="Li C.Y."/>
            <person name="Huang L."/>
            <person name="Wang Z.W."/>
            <person name="Zhao X."/>
            <person name="Zhong W.Y."/>
            <person name="Peng D.H."/>
            <person name="Ahmad S."/>
            <person name="Lan S."/>
            <person name="Zhang J.S."/>
            <person name="Tsai W.C."/>
            <person name="Van de Peer Y."/>
            <person name="Liu Z.J."/>
        </authorList>
    </citation>
    <scope>NUCLEOTIDE SEQUENCE</scope>
    <source>
        <strain evidence="11">CP</strain>
    </source>
</reference>
<organism evidence="11 12">
    <name type="scientific">Acorus calamus</name>
    <name type="common">Sweet flag</name>
    <dbReference type="NCBI Taxonomy" id="4465"/>
    <lineage>
        <taxon>Eukaryota</taxon>
        <taxon>Viridiplantae</taxon>
        <taxon>Streptophyta</taxon>
        <taxon>Embryophyta</taxon>
        <taxon>Tracheophyta</taxon>
        <taxon>Spermatophyta</taxon>
        <taxon>Magnoliopsida</taxon>
        <taxon>Liliopsida</taxon>
        <taxon>Acoraceae</taxon>
        <taxon>Acorus</taxon>
    </lineage>
</organism>
<evidence type="ECO:0000259" key="9">
    <source>
        <dbReference type="PROSITE" id="PS50868"/>
    </source>
</evidence>
<dbReference type="SUPFAM" id="SSF82199">
    <property type="entry name" value="SET domain"/>
    <property type="match status" value="1"/>
</dbReference>
<feature type="region of interest" description="Disordered" evidence="7">
    <location>
        <begin position="107"/>
        <end position="134"/>
    </location>
</feature>
<proteinExistence type="predicted"/>
<feature type="domain" description="SET" evidence="8">
    <location>
        <begin position="283"/>
        <end position="431"/>
    </location>
</feature>
<sequence>MASQTSIRRSSRIASLSPLPQPTELTSTAAAKKTPADARPAQKRKRGPPAEAAVPSVAPIVCNEVDADTTAEGELIAHKRVIETLRIFNTHYLSFVQEEEKRRKEVEDKLKESKARRNENAQNGNRSTIEIKRASRRPDLKAITQAYDMDNMDDVIYTGQGGNNLLGDKKQFKDQALLRGNLGLKNSMMHGTPVRVIRGHKSDNSYCGKVYTYDGLYKVINTSTKLSWQAIYNSRQTVKVVIAKGTVLIPKLVKAKAVVFECGPNCGCKSTCVNRTSQNGIRYRLEVFRTQSKGWAVRSWDAIPSGAPICEYIGLIKRTEEVNSLLENNFIFDIDCIQTMKGLEGRESRDPVDGLNHIHGTLDTQEESCSPEFCIDAGLEGNVARFINHSCEPNLFVQCVLSSHRDPRFARIVLFASDNIPALQELTYDYAYRLDSVVGENGQIKKLECHCRAVGCRKRLY</sequence>
<accession>A0AAV9D3C3</accession>
<dbReference type="GO" id="GO:0003690">
    <property type="term" value="F:double-stranded DNA binding"/>
    <property type="evidence" value="ECO:0007669"/>
    <property type="project" value="TreeGrafter"/>
</dbReference>
<dbReference type="GO" id="GO:0005694">
    <property type="term" value="C:chromosome"/>
    <property type="evidence" value="ECO:0007669"/>
    <property type="project" value="UniProtKB-SubCell"/>
</dbReference>
<evidence type="ECO:0000256" key="1">
    <source>
        <dbReference type="ARBA" id="ARBA00004286"/>
    </source>
</evidence>
<dbReference type="PANTHER" id="PTHR45660">
    <property type="entry name" value="HISTONE-LYSINE N-METHYLTRANSFERASE SETMAR"/>
    <property type="match status" value="1"/>
</dbReference>
<feature type="compositionally biased region" description="Basic and acidic residues" evidence="7">
    <location>
        <begin position="107"/>
        <end position="119"/>
    </location>
</feature>
<evidence type="ECO:0000256" key="7">
    <source>
        <dbReference type="SAM" id="MobiDB-lite"/>
    </source>
</evidence>
<comment type="caution">
    <text evidence="11">The sequence shown here is derived from an EMBL/GenBank/DDBJ whole genome shotgun (WGS) entry which is preliminary data.</text>
</comment>
<dbReference type="PANTHER" id="PTHR45660:SF94">
    <property type="entry name" value="HISTONE-LYSINE N-METHYLTRANSFERASE, H3 LYSINE-9 SPECIFIC SUVH4"/>
    <property type="match status" value="1"/>
</dbReference>
<keyword evidence="3" id="KW-0808">Transferase</keyword>
<dbReference type="EMBL" id="JAUJYO010000016">
    <property type="protein sequence ID" value="KAK1295396.1"/>
    <property type="molecule type" value="Genomic_DNA"/>
</dbReference>
<evidence type="ECO:0000259" key="8">
    <source>
        <dbReference type="PROSITE" id="PS50280"/>
    </source>
</evidence>
<gene>
    <name evidence="11" type="primary">SUVH4</name>
    <name evidence="11" type="ORF">QJS10_CPA16g01737</name>
</gene>